<sequence>MLKVLNQSNSAANHFLFEMRHIDTQKDRAKFRNNLRRLGAVMAYEISRTLKYAKTTVTTPLDTMEVELLAEQPVLISILRAALPFSDGFVEMFDQADVGFVGAYRKGGGEEIVVNFEYMATPSLDGRVVIVVDPMLATGKSAVESIDHLLNNGKPSHIHIAAAVAAPEGIDYLSRMLKVEHTIWTGALDEKLNSKSYIVPGLGDAGDLCFGPKL</sequence>
<dbReference type="Proteomes" id="UP000614216">
    <property type="component" value="Unassembled WGS sequence"/>
</dbReference>
<dbReference type="SUPFAM" id="SSF53271">
    <property type="entry name" value="PRTase-like"/>
    <property type="match status" value="1"/>
</dbReference>
<comment type="caution">
    <text evidence="2">The sequence shown here is derived from an EMBL/GenBank/DDBJ whole genome shotgun (WGS) entry which is preliminary data.</text>
</comment>
<evidence type="ECO:0000313" key="3">
    <source>
        <dbReference type="Proteomes" id="UP000614216"/>
    </source>
</evidence>
<dbReference type="PANTHER" id="PTHR11608:SF0">
    <property type="entry name" value="BIFUNCTIONAL PROTEIN PYRR"/>
    <property type="match status" value="1"/>
</dbReference>
<dbReference type="EC" id="2.4.2.9" evidence="2"/>
<gene>
    <name evidence="2" type="primary">upp</name>
    <name evidence="2" type="ORF">JMN32_10850</name>
</gene>
<keyword evidence="2" id="KW-0328">Glycosyltransferase</keyword>
<accession>A0A937FXG3</accession>
<reference evidence="2" key="1">
    <citation type="submission" date="2021-01" db="EMBL/GenBank/DDBJ databases">
        <title>Fulvivirga kasyanovii gen. nov., sp nov., a novel member of the phylum Bacteroidetes isolated from seawater in a mussel farm.</title>
        <authorList>
            <person name="Zhao L.-H."/>
            <person name="Wang Z.-J."/>
        </authorList>
    </citation>
    <scope>NUCLEOTIDE SEQUENCE</scope>
    <source>
        <strain evidence="2">29W222</strain>
    </source>
</reference>
<dbReference type="PANTHER" id="PTHR11608">
    <property type="entry name" value="BIFUNCTIONAL PROTEIN PYRR"/>
    <property type="match status" value="1"/>
</dbReference>
<evidence type="ECO:0000313" key="2">
    <source>
        <dbReference type="EMBL" id="MBL6446812.1"/>
    </source>
</evidence>
<keyword evidence="2" id="KW-0808">Transferase</keyword>
<dbReference type="CDD" id="cd06223">
    <property type="entry name" value="PRTases_typeI"/>
    <property type="match status" value="1"/>
</dbReference>
<dbReference type="GO" id="GO:0004845">
    <property type="term" value="F:uracil phosphoribosyltransferase activity"/>
    <property type="evidence" value="ECO:0007669"/>
    <property type="project" value="UniProtKB-EC"/>
</dbReference>
<dbReference type="EMBL" id="JAEUGD010000042">
    <property type="protein sequence ID" value="MBL6446812.1"/>
    <property type="molecule type" value="Genomic_DNA"/>
</dbReference>
<organism evidence="2 3">
    <name type="scientific">Fulvivirga marina</name>
    <dbReference type="NCBI Taxonomy" id="2494733"/>
    <lineage>
        <taxon>Bacteria</taxon>
        <taxon>Pseudomonadati</taxon>
        <taxon>Bacteroidota</taxon>
        <taxon>Cytophagia</taxon>
        <taxon>Cytophagales</taxon>
        <taxon>Fulvivirgaceae</taxon>
        <taxon>Fulvivirga</taxon>
    </lineage>
</organism>
<dbReference type="InterPro" id="IPR029057">
    <property type="entry name" value="PRTase-like"/>
</dbReference>
<dbReference type="AlphaFoldDB" id="A0A937FXG3"/>
<dbReference type="NCBIfam" id="NF001097">
    <property type="entry name" value="PRK00129.1"/>
    <property type="match status" value="1"/>
</dbReference>
<feature type="domain" description="Phosphoribosyltransferase" evidence="1">
    <location>
        <begin position="9"/>
        <end position="211"/>
    </location>
</feature>
<dbReference type="RefSeq" id="WP_202856356.1">
    <property type="nucleotide sequence ID" value="NZ_JAEUGD010000042.1"/>
</dbReference>
<proteinExistence type="predicted"/>
<name>A0A937FXG3_9BACT</name>
<dbReference type="Pfam" id="PF14681">
    <property type="entry name" value="UPRTase"/>
    <property type="match status" value="1"/>
</dbReference>
<dbReference type="InterPro" id="IPR050137">
    <property type="entry name" value="PyrR_bifunctional"/>
</dbReference>
<keyword evidence="3" id="KW-1185">Reference proteome</keyword>
<evidence type="ECO:0000259" key="1">
    <source>
        <dbReference type="Pfam" id="PF14681"/>
    </source>
</evidence>
<dbReference type="InterPro" id="IPR000836">
    <property type="entry name" value="PRTase_dom"/>
</dbReference>
<dbReference type="Gene3D" id="3.40.50.2020">
    <property type="match status" value="1"/>
</dbReference>
<protein>
    <submittedName>
        <fullName evidence="2">Uracil phosphoribosyltransferase</fullName>
        <ecNumber evidence="2">2.4.2.9</ecNumber>
    </submittedName>
</protein>